<accession>A0A2H0YMH1</accession>
<organism evidence="1 2">
    <name type="scientific">Candidatus Nealsonbacteria bacterium CG08_land_8_20_14_0_20_38_20</name>
    <dbReference type="NCBI Taxonomy" id="1974705"/>
    <lineage>
        <taxon>Bacteria</taxon>
        <taxon>Candidatus Nealsoniibacteriota</taxon>
    </lineage>
</organism>
<protein>
    <submittedName>
        <fullName evidence="1">Uncharacterized protein</fullName>
    </submittedName>
</protein>
<dbReference type="Proteomes" id="UP000230088">
    <property type="component" value="Unassembled WGS sequence"/>
</dbReference>
<gene>
    <name evidence="1" type="ORF">COT33_01890</name>
</gene>
<name>A0A2H0YMH1_9BACT</name>
<evidence type="ECO:0000313" key="2">
    <source>
        <dbReference type="Proteomes" id="UP000230088"/>
    </source>
</evidence>
<comment type="caution">
    <text evidence="1">The sequence shown here is derived from an EMBL/GenBank/DDBJ whole genome shotgun (WGS) entry which is preliminary data.</text>
</comment>
<dbReference type="AlphaFoldDB" id="A0A2H0YMH1"/>
<dbReference type="EMBL" id="PEYD01000037">
    <property type="protein sequence ID" value="PIS39449.1"/>
    <property type="molecule type" value="Genomic_DNA"/>
</dbReference>
<proteinExistence type="predicted"/>
<evidence type="ECO:0000313" key="1">
    <source>
        <dbReference type="EMBL" id="PIS39449.1"/>
    </source>
</evidence>
<sequence>MSTITIPRKLNKEVKIFIVQAIYEILSEPDFGLKLSEKAQKRLRQALISKQKTISLSEIKKKYY</sequence>
<reference evidence="2" key="1">
    <citation type="submission" date="2017-09" db="EMBL/GenBank/DDBJ databases">
        <title>Depth-based differentiation of microbial function through sediment-hosted aquifers and enrichment of novel symbionts in the deep terrestrial subsurface.</title>
        <authorList>
            <person name="Probst A.J."/>
            <person name="Ladd B."/>
            <person name="Jarett J.K."/>
            <person name="Geller-Mcgrath D.E."/>
            <person name="Sieber C.M.K."/>
            <person name="Emerson J.B."/>
            <person name="Anantharaman K."/>
            <person name="Thomas B.C."/>
            <person name="Malmstrom R."/>
            <person name="Stieglmeier M."/>
            <person name="Klingl A."/>
            <person name="Woyke T."/>
            <person name="Ryan C.M."/>
            <person name="Banfield J.F."/>
        </authorList>
    </citation>
    <scope>NUCLEOTIDE SEQUENCE [LARGE SCALE GENOMIC DNA]</scope>
</reference>